<name>A0A8B6SDG1_9EURY</name>
<protein>
    <submittedName>
        <fullName evidence="1">Uncharacterized protein</fullName>
    </submittedName>
</protein>
<dbReference type="EMBL" id="RPGO01000009">
    <property type="protein sequence ID" value="RZB32220.1"/>
    <property type="molecule type" value="Genomic_DNA"/>
</dbReference>
<sequence>MKRNMGNTMCSDRGMYIRNTADIMPKWRYIRIADIPELYAIGFGGL</sequence>
<comment type="caution">
    <text evidence="1">The sequence shown here is derived from an EMBL/GenBank/DDBJ whole genome shotgun (WGS) entry which is preliminary data.</text>
</comment>
<proteinExistence type="predicted"/>
<dbReference type="AlphaFoldDB" id="A0A8B6SDG1"/>
<gene>
    <name evidence="1" type="ORF">AEth_00543</name>
</gene>
<organism evidence="1 2">
    <name type="scientific">Candidatus Argoarchaeum ethanivorans</name>
    <dbReference type="NCBI Taxonomy" id="2608793"/>
    <lineage>
        <taxon>Archaea</taxon>
        <taxon>Methanobacteriati</taxon>
        <taxon>Methanobacteriota</taxon>
        <taxon>Stenosarchaea group</taxon>
        <taxon>Methanomicrobia</taxon>
        <taxon>Methanosarcinales</taxon>
        <taxon>Methanosarcinales incertae sedis</taxon>
        <taxon>GOM Arc I cluster</taxon>
        <taxon>Candidatus Argoarchaeum</taxon>
    </lineage>
</organism>
<reference evidence="2" key="1">
    <citation type="submission" date="2019-01" db="EMBL/GenBank/DDBJ databases">
        <title>Anaerobic oxidation of ethane by archaea from a marine hydrocarbon seep.</title>
        <authorList>
            <person name="Musat F."/>
        </authorList>
    </citation>
    <scope>NUCLEOTIDE SEQUENCE [LARGE SCALE GENOMIC DNA]</scope>
</reference>
<evidence type="ECO:0000313" key="2">
    <source>
        <dbReference type="Proteomes" id="UP000291831"/>
    </source>
</evidence>
<accession>A0A8B6SDG1</accession>
<evidence type="ECO:0000313" key="1">
    <source>
        <dbReference type="EMBL" id="RZB32220.1"/>
    </source>
</evidence>
<dbReference type="Proteomes" id="UP000291831">
    <property type="component" value="Unassembled WGS sequence"/>
</dbReference>